<feature type="compositionally biased region" description="Low complexity" evidence="5">
    <location>
        <begin position="1"/>
        <end position="19"/>
    </location>
</feature>
<dbReference type="GO" id="GO:0005524">
    <property type="term" value="F:ATP binding"/>
    <property type="evidence" value="ECO:0007669"/>
    <property type="project" value="UniProtKB-UniRule"/>
</dbReference>
<dbReference type="GO" id="GO:0005739">
    <property type="term" value="C:mitochondrion"/>
    <property type="evidence" value="ECO:0007669"/>
    <property type="project" value="TreeGrafter"/>
</dbReference>
<dbReference type="OrthoDB" id="1689663at2759"/>
<evidence type="ECO:0000256" key="4">
    <source>
        <dbReference type="RuleBase" id="RU362007"/>
    </source>
</evidence>
<dbReference type="PROSITE" id="PS51748">
    <property type="entry name" value="HEXOKINASE_2"/>
    <property type="match status" value="1"/>
</dbReference>
<evidence type="ECO:0000313" key="7">
    <source>
        <dbReference type="EMBL" id="KAE9444862.1"/>
    </source>
</evidence>
<dbReference type="SUPFAM" id="SSF53067">
    <property type="entry name" value="Actin-like ATPase domain"/>
    <property type="match status" value="2"/>
</dbReference>
<dbReference type="GO" id="GO:0005536">
    <property type="term" value="F:D-glucose binding"/>
    <property type="evidence" value="ECO:0007669"/>
    <property type="project" value="InterPro"/>
</dbReference>
<reference evidence="7" key="1">
    <citation type="journal article" date="2019" name="Genome Biol. Evol.">
        <title>The Rhododendron genome and chromosomal organization provide insight into shared whole-genome duplications across the heath family (Ericaceae).</title>
        <authorList>
            <person name="Soza V.L."/>
            <person name="Lindsley D."/>
            <person name="Waalkes A."/>
            <person name="Ramage E."/>
            <person name="Patwardhan R.P."/>
            <person name="Burton J.N."/>
            <person name="Adey A."/>
            <person name="Kumar A."/>
            <person name="Qiu R."/>
            <person name="Shendure J."/>
            <person name="Hall B."/>
        </authorList>
    </citation>
    <scope>NUCLEOTIDE SEQUENCE</scope>
    <source>
        <strain evidence="7">RSF 1966-606</strain>
    </source>
</reference>
<keyword evidence="3 4" id="KW-0324">Glycolysis</keyword>
<dbReference type="EMBL" id="QEFC01005245">
    <property type="protein sequence ID" value="KAE9444862.1"/>
    <property type="molecule type" value="Genomic_DNA"/>
</dbReference>
<proteinExistence type="inferred from homology"/>
<organism evidence="7">
    <name type="scientific">Rhododendron williamsianum</name>
    <dbReference type="NCBI Taxonomy" id="262921"/>
    <lineage>
        <taxon>Eukaryota</taxon>
        <taxon>Viridiplantae</taxon>
        <taxon>Streptophyta</taxon>
        <taxon>Embryophyta</taxon>
        <taxon>Tracheophyta</taxon>
        <taxon>Spermatophyta</taxon>
        <taxon>Magnoliopsida</taxon>
        <taxon>eudicotyledons</taxon>
        <taxon>Gunneridae</taxon>
        <taxon>Pentapetalae</taxon>
        <taxon>asterids</taxon>
        <taxon>Ericales</taxon>
        <taxon>Ericaceae</taxon>
        <taxon>Ericoideae</taxon>
        <taxon>Rhodoreae</taxon>
        <taxon>Rhododendron</taxon>
    </lineage>
</organism>
<comment type="similarity">
    <text evidence="4">Belongs to the hexokinase family.</text>
</comment>
<dbReference type="Gene3D" id="3.30.420.40">
    <property type="match status" value="1"/>
</dbReference>
<dbReference type="GO" id="GO:0005829">
    <property type="term" value="C:cytosol"/>
    <property type="evidence" value="ECO:0007669"/>
    <property type="project" value="TreeGrafter"/>
</dbReference>
<comment type="pathway">
    <text evidence="1">Carbohydrate degradation.</text>
</comment>
<protein>
    <recommendedName>
        <fullName evidence="4">Phosphotransferase</fullName>
        <ecNumber evidence="4">2.7.1.-</ecNumber>
    </recommendedName>
</protein>
<dbReference type="GO" id="GO:0008865">
    <property type="term" value="F:fructokinase activity"/>
    <property type="evidence" value="ECO:0007669"/>
    <property type="project" value="TreeGrafter"/>
</dbReference>
<dbReference type="InterPro" id="IPR001312">
    <property type="entry name" value="Hexokinase"/>
</dbReference>
<evidence type="ECO:0000256" key="1">
    <source>
        <dbReference type="ARBA" id="ARBA00004921"/>
    </source>
</evidence>
<keyword evidence="4" id="KW-0067">ATP-binding</keyword>
<name>A0A6A4KGU3_9ERIC</name>
<evidence type="ECO:0000256" key="5">
    <source>
        <dbReference type="SAM" id="MobiDB-lite"/>
    </source>
</evidence>
<keyword evidence="4" id="KW-0418">Kinase</keyword>
<keyword evidence="4" id="KW-0808">Transferase</keyword>
<keyword evidence="4" id="KW-0547">Nucleotide-binding</keyword>
<evidence type="ECO:0000256" key="3">
    <source>
        <dbReference type="ARBA" id="ARBA00023152"/>
    </source>
</evidence>
<feature type="non-terminal residue" evidence="7">
    <location>
        <position position="1"/>
    </location>
</feature>
<dbReference type="GO" id="GO:0006006">
    <property type="term" value="P:glucose metabolic process"/>
    <property type="evidence" value="ECO:0007669"/>
    <property type="project" value="TreeGrafter"/>
</dbReference>
<dbReference type="GO" id="GO:0006096">
    <property type="term" value="P:glycolytic process"/>
    <property type="evidence" value="ECO:0007669"/>
    <property type="project" value="UniProtKB-KW"/>
</dbReference>
<feature type="region of interest" description="Disordered" evidence="5">
    <location>
        <begin position="1"/>
        <end position="46"/>
    </location>
</feature>
<comment type="pathway">
    <text evidence="2">Carbohydrate metabolism; hexose metabolism.</text>
</comment>
<evidence type="ECO:0000259" key="6">
    <source>
        <dbReference type="Pfam" id="PF03727"/>
    </source>
</evidence>
<dbReference type="InterPro" id="IPR043129">
    <property type="entry name" value="ATPase_NBD"/>
</dbReference>
<dbReference type="Pfam" id="PF03727">
    <property type="entry name" value="Hexokinase_2"/>
    <property type="match status" value="1"/>
</dbReference>
<dbReference type="GO" id="GO:0004340">
    <property type="term" value="F:glucokinase activity"/>
    <property type="evidence" value="ECO:0007669"/>
    <property type="project" value="TreeGrafter"/>
</dbReference>
<gene>
    <name evidence="7" type="ORF">C3L33_23240</name>
</gene>
<dbReference type="PANTHER" id="PTHR19443:SF63">
    <property type="entry name" value="HEXOKINASE-LIKE 1 PROTEIN-RELATED"/>
    <property type="match status" value="1"/>
</dbReference>
<accession>A0A6A4KGU3</accession>
<feature type="domain" description="Hexokinase C-terminal" evidence="6">
    <location>
        <begin position="238"/>
        <end position="315"/>
    </location>
</feature>
<sequence length="396" mass="43800">MAPMSPTANSSPSPASPTAGPFPPVSPISGASSRSTGGPASPKKTTDSSLVREVDLYLWNPLNGYFKKVLSYHRLTSICVRASGLCYDSSTNGYKAVMALAPLVIALAPFSPCVREFVMVGNFRREYWNEHISLVDTAGVFQWQTLAALAAAIGERKGDFVFVPRVPLQNQRQKLYSKLSHLHHDFRIGCQGLAEFAEKEGGKYHLPQGRKREIGFTFSFPVRQSSIDSGILIKWTKEWGAFSTGITLTQFDRDMDVESINPGEQIFEKTISGMYLDEIVRRVLLKMAEASDLFGKSDMEKLSTQFVLSYVAYVSYWHTALVSPFLLDESVEEMDEYCLNGLHGDEPPESELEHGINQYLSLYAGSGVLRCKFLQGKAMEGAGAVGLLFYLLCLPV</sequence>
<dbReference type="InterPro" id="IPR022673">
    <property type="entry name" value="Hexokinase_C"/>
</dbReference>
<dbReference type="EC" id="2.7.1.-" evidence="4"/>
<dbReference type="GO" id="GO:0001678">
    <property type="term" value="P:intracellular glucose homeostasis"/>
    <property type="evidence" value="ECO:0007669"/>
    <property type="project" value="InterPro"/>
</dbReference>
<dbReference type="AlphaFoldDB" id="A0A6A4KGU3"/>
<comment type="caution">
    <text evidence="7">The sequence shown here is derived from an EMBL/GenBank/DDBJ whole genome shotgun (WGS) entry which is preliminary data.</text>
</comment>
<dbReference type="UniPathway" id="UPA00242"/>
<evidence type="ECO:0000256" key="2">
    <source>
        <dbReference type="ARBA" id="ARBA00005028"/>
    </source>
</evidence>
<dbReference type="PANTHER" id="PTHR19443">
    <property type="entry name" value="HEXOKINASE"/>
    <property type="match status" value="1"/>
</dbReference>
<dbReference type="Gene3D" id="3.40.367.20">
    <property type="match status" value="1"/>
</dbReference>
<feature type="compositionally biased region" description="Polar residues" evidence="5">
    <location>
        <begin position="29"/>
        <end position="38"/>
    </location>
</feature>